<reference evidence="2 3" key="1">
    <citation type="journal article" date="2021" name="Hortic Res">
        <title>Chromosome-scale assembly of the Dendrobium chrysotoxum genome enhances the understanding of orchid evolution.</title>
        <authorList>
            <person name="Zhang Y."/>
            <person name="Zhang G.Q."/>
            <person name="Zhang D."/>
            <person name="Liu X.D."/>
            <person name="Xu X.Y."/>
            <person name="Sun W.H."/>
            <person name="Yu X."/>
            <person name="Zhu X."/>
            <person name="Wang Z.W."/>
            <person name="Zhao X."/>
            <person name="Zhong W.Y."/>
            <person name="Chen H."/>
            <person name="Yin W.L."/>
            <person name="Huang T."/>
            <person name="Niu S.C."/>
            <person name="Liu Z.J."/>
        </authorList>
    </citation>
    <scope>NUCLEOTIDE SEQUENCE [LARGE SCALE GENOMIC DNA]</scope>
    <source>
        <strain evidence="2">Lindl</strain>
    </source>
</reference>
<evidence type="ECO:0000313" key="3">
    <source>
        <dbReference type="Proteomes" id="UP000775213"/>
    </source>
</evidence>
<feature type="transmembrane region" description="Helical" evidence="1">
    <location>
        <begin position="20"/>
        <end position="39"/>
    </location>
</feature>
<keyword evidence="1" id="KW-0472">Membrane</keyword>
<keyword evidence="1" id="KW-1133">Transmembrane helix</keyword>
<dbReference type="Proteomes" id="UP000775213">
    <property type="component" value="Unassembled WGS sequence"/>
</dbReference>
<protein>
    <submittedName>
        <fullName evidence="2">Uncharacterized protein</fullName>
    </submittedName>
</protein>
<proteinExistence type="predicted"/>
<keyword evidence="1" id="KW-0812">Transmembrane</keyword>
<sequence>MSRMHKPLWLIIVPVDERYLLITAIQWALIFIFFVYLSLNNFLLEFKGILMIASHSIEIVANTAITELGYLRVIEDLWLWKIMRNAKEYLRVLKRGFSESGYESVSASSEIRLVAQLMSEAQGWMVGVKGDEIDKHLQLFMRLKPPLLQDVVEPQVVKDWLMRVKRSFDSMQC</sequence>
<name>A0AAV7G4C4_DENCH</name>
<dbReference type="EMBL" id="JAGFBR010000018">
    <property type="protein sequence ID" value="KAH0451056.1"/>
    <property type="molecule type" value="Genomic_DNA"/>
</dbReference>
<keyword evidence="3" id="KW-1185">Reference proteome</keyword>
<dbReference type="AlphaFoldDB" id="A0AAV7G4C4"/>
<evidence type="ECO:0000313" key="2">
    <source>
        <dbReference type="EMBL" id="KAH0451056.1"/>
    </source>
</evidence>
<comment type="caution">
    <text evidence="2">The sequence shown here is derived from an EMBL/GenBank/DDBJ whole genome shotgun (WGS) entry which is preliminary data.</text>
</comment>
<gene>
    <name evidence="2" type="ORF">IEQ34_021748</name>
</gene>
<accession>A0AAV7G4C4</accession>
<organism evidence="2 3">
    <name type="scientific">Dendrobium chrysotoxum</name>
    <name type="common">Orchid</name>
    <dbReference type="NCBI Taxonomy" id="161865"/>
    <lineage>
        <taxon>Eukaryota</taxon>
        <taxon>Viridiplantae</taxon>
        <taxon>Streptophyta</taxon>
        <taxon>Embryophyta</taxon>
        <taxon>Tracheophyta</taxon>
        <taxon>Spermatophyta</taxon>
        <taxon>Magnoliopsida</taxon>
        <taxon>Liliopsida</taxon>
        <taxon>Asparagales</taxon>
        <taxon>Orchidaceae</taxon>
        <taxon>Epidendroideae</taxon>
        <taxon>Malaxideae</taxon>
        <taxon>Dendrobiinae</taxon>
        <taxon>Dendrobium</taxon>
    </lineage>
</organism>
<evidence type="ECO:0000256" key="1">
    <source>
        <dbReference type="SAM" id="Phobius"/>
    </source>
</evidence>